<proteinExistence type="predicted"/>
<protein>
    <recommendedName>
        <fullName evidence="3">Transcriptional regulator, AbiEi antitoxin, Type IV TA system</fullName>
    </recommendedName>
</protein>
<dbReference type="RefSeq" id="WP_119974382.1">
    <property type="nucleotide sequence ID" value="NZ_JBHSQA010000003.1"/>
</dbReference>
<evidence type="ECO:0000313" key="1">
    <source>
        <dbReference type="EMBL" id="RJT88905.1"/>
    </source>
</evidence>
<keyword evidence="2" id="KW-1185">Reference proteome</keyword>
<comment type="caution">
    <text evidence="1">The sequence shown here is derived from an EMBL/GenBank/DDBJ whole genome shotgun (WGS) entry which is preliminary data.</text>
</comment>
<organism evidence="1 2">
    <name type="scientific">Cryobacterium melibiosiphilum</name>
    <dbReference type="NCBI Taxonomy" id="995039"/>
    <lineage>
        <taxon>Bacteria</taxon>
        <taxon>Bacillati</taxon>
        <taxon>Actinomycetota</taxon>
        <taxon>Actinomycetes</taxon>
        <taxon>Micrococcales</taxon>
        <taxon>Microbacteriaceae</taxon>
        <taxon>Cryobacterium</taxon>
    </lineage>
</organism>
<dbReference type="Proteomes" id="UP000272015">
    <property type="component" value="Unassembled WGS sequence"/>
</dbReference>
<accession>A0A3A5MIM3</accession>
<reference evidence="1 2" key="1">
    <citation type="submission" date="2018-09" db="EMBL/GenBank/DDBJ databases">
        <title>Novel species of Cryobacterium.</title>
        <authorList>
            <person name="Liu Q."/>
            <person name="Xin Y.-H."/>
        </authorList>
    </citation>
    <scope>NUCLEOTIDE SEQUENCE [LARGE SCALE GENOMIC DNA]</scope>
    <source>
        <strain evidence="1 2">Hh39</strain>
    </source>
</reference>
<evidence type="ECO:0000313" key="2">
    <source>
        <dbReference type="Proteomes" id="UP000272015"/>
    </source>
</evidence>
<name>A0A3A5MIM3_9MICO</name>
<evidence type="ECO:0008006" key="3">
    <source>
        <dbReference type="Google" id="ProtNLM"/>
    </source>
</evidence>
<gene>
    <name evidence="1" type="ORF">D6T64_08990</name>
</gene>
<dbReference type="AlphaFoldDB" id="A0A3A5MIM3"/>
<sequence>MAELLDFCAVSGTGLIPGSALRASGMTTYTVRQLLVRGELAQVRRGWYVLGHQWRDARPEERYRYLVRATAAQSRAELVLSHHSAAVMHGLPLIGPWPATAHALFPDAAGGSSHRLLTSHRTLADPQPIVIDGVTVTSLTRTVVDMAAGSTFLVGVTMVDHVLHQEEVRLQREQRTGLRGAVPITKESLLAELLLVHPRIGRRRRAGHRLRERALSQPG</sequence>
<dbReference type="OrthoDB" id="5517693at2"/>
<dbReference type="EMBL" id="QZVS01000079">
    <property type="protein sequence ID" value="RJT88905.1"/>
    <property type="molecule type" value="Genomic_DNA"/>
</dbReference>